<dbReference type="SUPFAM" id="SSF56112">
    <property type="entry name" value="Protein kinase-like (PK-like)"/>
    <property type="match status" value="1"/>
</dbReference>
<keyword evidence="8" id="KW-0443">Lipid metabolism</keyword>
<evidence type="ECO:0000256" key="1">
    <source>
        <dbReference type="ARBA" id="ARBA00001974"/>
    </source>
</evidence>
<evidence type="ECO:0000256" key="4">
    <source>
        <dbReference type="ARBA" id="ARBA00022630"/>
    </source>
</evidence>
<protein>
    <recommendedName>
        <fullName evidence="16">Aminoglycoside phosphotransferase domain-containing protein</fullName>
    </recommendedName>
</protein>
<dbReference type="Gene3D" id="3.90.1200.10">
    <property type="match status" value="1"/>
</dbReference>
<dbReference type="InterPro" id="IPR046373">
    <property type="entry name" value="Acyl-CoA_Oxase/DH_mid-dom_sf"/>
</dbReference>
<dbReference type="InterPro" id="IPR009075">
    <property type="entry name" value="AcylCo_DH/oxidase_C"/>
</dbReference>
<dbReference type="KEGG" id="cvr:CHLNCDRAFT_138837"/>
<dbReference type="GO" id="GO:0003995">
    <property type="term" value="F:acyl-CoA dehydrogenase activity"/>
    <property type="evidence" value="ECO:0007669"/>
    <property type="project" value="TreeGrafter"/>
</dbReference>
<keyword evidence="15" id="KW-1185">Reference proteome</keyword>
<feature type="compositionally biased region" description="Low complexity" evidence="10">
    <location>
        <begin position="332"/>
        <end position="344"/>
    </location>
</feature>
<dbReference type="InterPro" id="IPR036250">
    <property type="entry name" value="AcylCo_DH-like_C"/>
</dbReference>
<dbReference type="InterPro" id="IPR037069">
    <property type="entry name" value="AcylCoA_DH/ox_N_sf"/>
</dbReference>
<evidence type="ECO:0000256" key="9">
    <source>
        <dbReference type="ARBA" id="ARBA00023140"/>
    </source>
</evidence>
<feature type="compositionally biased region" description="Low complexity" evidence="10">
    <location>
        <begin position="412"/>
        <end position="440"/>
    </location>
</feature>
<feature type="region of interest" description="Disordered" evidence="10">
    <location>
        <begin position="407"/>
        <end position="440"/>
    </location>
</feature>
<dbReference type="CDD" id="cd05154">
    <property type="entry name" value="ACAD10_11_N-like"/>
    <property type="match status" value="1"/>
</dbReference>
<dbReference type="OMA" id="AIAMIKI"/>
<dbReference type="InterPro" id="IPR006091">
    <property type="entry name" value="Acyl-CoA_Oxase/DH_mid-dom"/>
</dbReference>
<gene>
    <name evidence="14" type="ORF">CHLNCDRAFT_138837</name>
</gene>
<keyword evidence="5" id="KW-0274">FAD</keyword>
<dbReference type="Proteomes" id="UP000008141">
    <property type="component" value="Unassembled WGS sequence"/>
</dbReference>
<comment type="similarity">
    <text evidence="3">Belongs to the acyl-CoA dehydrogenase family.</text>
</comment>
<evidence type="ECO:0000256" key="7">
    <source>
        <dbReference type="ARBA" id="ARBA00023002"/>
    </source>
</evidence>
<dbReference type="Gene3D" id="3.30.200.20">
    <property type="entry name" value="Phosphorylase Kinase, domain 1"/>
    <property type="match status" value="1"/>
</dbReference>
<accession>E1ZP55</accession>
<evidence type="ECO:0000259" key="12">
    <source>
        <dbReference type="Pfam" id="PF01636"/>
    </source>
</evidence>
<dbReference type="OrthoDB" id="434771at2759"/>
<sequence length="875" mass="93631">MVQEVLDTASGLVPQAPALRIDEAALRRYLAATVSDFPPDADRLEVFQFSHGQSNPTYLVKAGSASYVLRKKPPGRVLPSAHAVEREFRVLAALQATPVPVPRVLCLCEDASVLGTPFYVMEHVRGRIFTEPSLPGMAPAQRTAAMARTLAALHSVQPGQVGLQGYGKPSGYNRRQVWRWGQQYSQSVAQGQAPMPEMQQLHSWLEANVPPTDDQPAGTRVSHGDFRLDNLVFDSADPSRVLAVLDWELSTLGDPLADLAYNCLPYHLPAASWPFYLALSIFRLAAILAGVGARAAQGNASSRIAAQVGADSVVRSLACKGLQIAGVLHKQGSSSSSLTSSGGSHLMGTPAEPYANPTHPSALPDDSPNILAGNPLEEYANPSPQWRQAAGAAAAALEEADRVLPARVAPTSSRGSSSSSSSSSSRGVRQQPTAAGSPAATAAAAAGVATTGLGPSPRVQPLLRRLQRFMRDHVYPAEAALNGHAMSDQRWIIHPVQERLKAEAKRQGLWNLWLPADMAAALEPLVRQAAASGDEQRLLLGPGLTNLEYAHCAEVMGRSVWAPECFNCSAPDTGNMEVLARYGSREQQRAWLLPLLRGDMRSCFAMTEPAVASSDATNITSSISRQGDSYVLSGRKWWASGASDPRCKVAIFMGKTDPQAPTHQQQSMVLVPMDSPGVTIVRPLPVFGFDDAPHGHSEIVFDGVQVPAANMILGEGRGFEIAQGRLGPGRLHHCMRLVGMGERALELMVQRSEERTAFRQKLWRHQSVRLDIARSRIELDAARLVVLQAAHSLDRVGNKAARGQIAAAKALAPSTVVAIIDRAIQVHGAAGVSDVTPLAHMFAGARTLRLADGPDVVHLETIAKLELAGARQARL</sequence>
<dbReference type="GeneID" id="17351850"/>
<dbReference type="eggNOG" id="KOG1469">
    <property type="taxonomic scope" value="Eukaryota"/>
</dbReference>
<dbReference type="FunFam" id="2.40.110.10:FF:000002">
    <property type="entry name" value="Acyl-CoA dehydrogenase fadE12"/>
    <property type="match status" value="1"/>
</dbReference>
<dbReference type="InterPro" id="IPR041726">
    <property type="entry name" value="ACAD10_11_N"/>
</dbReference>
<dbReference type="PANTHER" id="PTHR48083">
    <property type="entry name" value="MEDIUM-CHAIN SPECIFIC ACYL-COA DEHYDROGENASE, MITOCHONDRIAL-RELATED"/>
    <property type="match status" value="1"/>
</dbReference>
<dbReference type="InterPro" id="IPR002575">
    <property type="entry name" value="Aminoglycoside_PTrfase"/>
</dbReference>
<name>E1ZP55_CHLVA</name>
<evidence type="ECO:0000256" key="8">
    <source>
        <dbReference type="ARBA" id="ARBA00023098"/>
    </source>
</evidence>
<dbReference type="Pfam" id="PF00441">
    <property type="entry name" value="Acyl-CoA_dh_1"/>
    <property type="match status" value="1"/>
</dbReference>
<dbReference type="InterPro" id="IPR009100">
    <property type="entry name" value="AcylCoA_DH/oxidase_NM_dom_sf"/>
</dbReference>
<dbReference type="STRING" id="554065.E1ZP55"/>
<proteinExistence type="inferred from homology"/>
<keyword evidence="9" id="KW-0576">Peroxisome</keyword>
<dbReference type="Pfam" id="PF01636">
    <property type="entry name" value="APH"/>
    <property type="match status" value="1"/>
</dbReference>
<feature type="domain" description="Aminoglycoside phosphotransferase" evidence="12">
    <location>
        <begin position="48"/>
        <end position="273"/>
    </location>
</feature>
<comment type="subcellular location">
    <subcellularLocation>
        <location evidence="2">Peroxisome</location>
    </subcellularLocation>
</comment>
<dbReference type="Gene3D" id="1.10.540.10">
    <property type="entry name" value="Acyl-CoA dehydrogenase/oxidase, N-terminal domain"/>
    <property type="match status" value="1"/>
</dbReference>
<evidence type="ECO:0000256" key="6">
    <source>
        <dbReference type="ARBA" id="ARBA00022832"/>
    </source>
</evidence>
<dbReference type="Gene3D" id="2.40.110.10">
    <property type="entry name" value="Butyryl-CoA Dehydrogenase, subunit A, domain 2"/>
    <property type="match status" value="1"/>
</dbReference>
<comment type="cofactor">
    <cofactor evidence="1">
        <name>FAD</name>
        <dbReference type="ChEBI" id="CHEBI:57692"/>
    </cofactor>
</comment>
<organism evidence="15">
    <name type="scientific">Chlorella variabilis</name>
    <name type="common">Green alga</name>
    <dbReference type="NCBI Taxonomy" id="554065"/>
    <lineage>
        <taxon>Eukaryota</taxon>
        <taxon>Viridiplantae</taxon>
        <taxon>Chlorophyta</taxon>
        <taxon>core chlorophytes</taxon>
        <taxon>Trebouxiophyceae</taxon>
        <taxon>Chlorellales</taxon>
        <taxon>Chlorellaceae</taxon>
        <taxon>Chlorella clade</taxon>
        <taxon>Chlorella</taxon>
    </lineage>
</organism>
<dbReference type="InterPro" id="IPR050741">
    <property type="entry name" value="Acyl-CoA_dehydrogenase"/>
</dbReference>
<dbReference type="AlphaFoldDB" id="E1ZP55"/>
<evidence type="ECO:0000256" key="10">
    <source>
        <dbReference type="SAM" id="MobiDB-lite"/>
    </source>
</evidence>
<evidence type="ECO:0000259" key="11">
    <source>
        <dbReference type="Pfam" id="PF00441"/>
    </source>
</evidence>
<evidence type="ECO:0000259" key="13">
    <source>
        <dbReference type="Pfam" id="PF02770"/>
    </source>
</evidence>
<evidence type="ECO:0000256" key="2">
    <source>
        <dbReference type="ARBA" id="ARBA00004275"/>
    </source>
</evidence>
<evidence type="ECO:0000313" key="14">
    <source>
        <dbReference type="EMBL" id="EFN52386.1"/>
    </source>
</evidence>
<evidence type="ECO:0000256" key="5">
    <source>
        <dbReference type="ARBA" id="ARBA00022827"/>
    </source>
</evidence>
<dbReference type="Gene3D" id="1.20.140.10">
    <property type="entry name" value="Butyryl-CoA Dehydrogenase, subunit A, domain 3"/>
    <property type="match status" value="1"/>
</dbReference>
<keyword evidence="6" id="KW-0276">Fatty acid metabolism</keyword>
<evidence type="ECO:0008006" key="16">
    <source>
        <dbReference type="Google" id="ProtNLM"/>
    </source>
</evidence>
<dbReference type="GO" id="GO:0050660">
    <property type="term" value="F:flavin adenine dinucleotide binding"/>
    <property type="evidence" value="ECO:0007669"/>
    <property type="project" value="InterPro"/>
</dbReference>
<dbReference type="InterPro" id="IPR011009">
    <property type="entry name" value="Kinase-like_dom_sf"/>
</dbReference>
<dbReference type="RefSeq" id="XP_005844488.1">
    <property type="nucleotide sequence ID" value="XM_005844426.1"/>
</dbReference>
<evidence type="ECO:0000313" key="15">
    <source>
        <dbReference type="Proteomes" id="UP000008141"/>
    </source>
</evidence>
<dbReference type="GO" id="GO:0033539">
    <property type="term" value="P:fatty acid beta-oxidation using acyl-CoA dehydrogenase"/>
    <property type="evidence" value="ECO:0007669"/>
    <property type="project" value="TreeGrafter"/>
</dbReference>
<keyword evidence="7" id="KW-0560">Oxidoreductase</keyword>
<evidence type="ECO:0000256" key="3">
    <source>
        <dbReference type="ARBA" id="ARBA00009347"/>
    </source>
</evidence>
<dbReference type="EMBL" id="GL433856">
    <property type="protein sequence ID" value="EFN52386.1"/>
    <property type="molecule type" value="Genomic_DNA"/>
</dbReference>
<dbReference type="GO" id="GO:0005777">
    <property type="term" value="C:peroxisome"/>
    <property type="evidence" value="ECO:0007669"/>
    <property type="project" value="UniProtKB-SubCell"/>
</dbReference>
<dbReference type="InParanoid" id="E1ZP55"/>
<feature type="region of interest" description="Disordered" evidence="10">
    <location>
        <begin position="332"/>
        <end position="393"/>
    </location>
</feature>
<dbReference type="SUPFAM" id="SSF47203">
    <property type="entry name" value="Acyl-CoA dehydrogenase C-terminal domain-like"/>
    <property type="match status" value="1"/>
</dbReference>
<feature type="domain" description="Acyl-CoA dehydrogenase/oxidase C-terminal" evidence="11">
    <location>
        <begin position="716"/>
        <end position="864"/>
    </location>
</feature>
<dbReference type="Pfam" id="PF02770">
    <property type="entry name" value="Acyl-CoA_dh_M"/>
    <property type="match status" value="1"/>
</dbReference>
<dbReference type="PANTHER" id="PTHR48083:SF13">
    <property type="entry name" value="ACYL-COA DEHYDROGENASE FAMILY MEMBER 11"/>
    <property type="match status" value="1"/>
</dbReference>
<dbReference type="SUPFAM" id="SSF56645">
    <property type="entry name" value="Acyl-CoA dehydrogenase NM domain-like"/>
    <property type="match status" value="1"/>
</dbReference>
<dbReference type="FunCoup" id="E1ZP55">
    <property type="interactions" value="1213"/>
</dbReference>
<keyword evidence="4" id="KW-0285">Flavoprotein</keyword>
<reference evidence="14 15" key="1">
    <citation type="journal article" date="2010" name="Plant Cell">
        <title>The Chlorella variabilis NC64A genome reveals adaptation to photosymbiosis, coevolution with viruses, and cryptic sex.</title>
        <authorList>
            <person name="Blanc G."/>
            <person name="Duncan G."/>
            <person name="Agarkova I."/>
            <person name="Borodovsky M."/>
            <person name="Gurnon J."/>
            <person name="Kuo A."/>
            <person name="Lindquist E."/>
            <person name="Lucas S."/>
            <person name="Pangilinan J."/>
            <person name="Polle J."/>
            <person name="Salamov A."/>
            <person name="Terry A."/>
            <person name="Yamada T."/>
            <person name="Dunigan D.D."/>
            <person name="Grigoriev I.V."/>
            <person name="Claverie J.M."/>
            <person name="Van Etten J.L."/>
        </authorList>
    </citation>
    <scope>NUCLEOTIDE SEQUENCE [LARGE SCALE GENOMIC DNA]</scope>
    <source>
        <strain evidence="14 15">NC64A</strain>
    </source>
</reference>
<feature type="domain" description="Acyl-CoA oxidase/dehydrogenase middle" evidence="13">
    <location>
        <begin position="603"/>
        <end position="704"/>
    </location>
</feature>